<accession>A0AAN9EBW5</accession>
<comment type="caution">
    <text evidence="1">The sequence shown here is derived from an EMBL/GenBank/DDBJ whole genome shotgun (WGS) entry which is preliminary data.</text>
</comment>
<protein>
    <submittedName>
        <fullName evidence="1">Uncharacterized protein</fullName>
    </submittedName>
</protein>
<proteinExistence type="predicted"/>
<dbReference type="AlphaFoldDB" id="A0AAN9EBW5"/>
<evidence type="ECO:0000313" key="2">
    <source>
        <dbReference type="Proteomes" id="UP001372338"/>
    </source>
</evidence>
<dbReference type="Proteomes" id="UP001372338">
    <property type="component" value="Unassembled WGS sequence"/>
</dbReference>
<dbReference type="EMBL" id="JAYWIO010000007">
    <property type="protein sequence ID" value="KAK7252795.1"/>
    <property type="molecule type" value="Genomic_DNA"/>
</dbReference>
<sequence>MGPFQTGRRATPPYYIVRFLIRGTPKLRSFHALNHIRLIQRLLLMGPTSHHKMNHHPFILFLHNITHYIYHSSFCSLSLFITHPS</sequence>
<reference evidence="1 2" key="1">
    <citation type="submission" date="2024-01" db="EMBL/GenBank/DDBJ databases">
        <title>The genomes of 5 underutilized Papilionoideae crops provide insights into root nodulation and disease resistanc.</title>
        <authorList>
            <person name="Yuan L."/>
        </authorList>
    </citation>
    <scope>NUCLEOTIDE SEQUENCE [LARGE SCALE GENOMIC DNA]</scope>
    <source>
        <strain evidence="1">ZHUSHIDOU_FW_LH</strain>
        <tissue evidence="1">Leaf</tissue>
    </source>
</reference>
<keyword evidence="2" id="KW-1185">Reference proteome</keyword>
<organism evidence="1 2">
    <name type="scientific">Crotalaria pallida</name>
    <name type="common">Smooth rattlebox</name>
    <name type="synonym">Crotalaria striata</name>
    <dbReference type="NCBI Taxonomy" id="3830"/>
    <lineage>
        <taxon>Eukaryota</taxon>
        <taxon>Viridiplantae</taxon>
        <taxon>Streptophyta</taxon>
        <taxon>Embryophyta</taxon>
        <taxon>Tracheophyta</taxon>
        <taxon>Spermatophyta</taxon>
        <taxon>Magnoliopsida</taxon>
        <taxon>eudicotyledons</taxon>
        <taxon>Gunneridae</taxon>
        <taxon>Pentapetalae</taxon>
        <taxon>rosids</taxon>
        <taxon>fabids</taxon>
        <taxon>Fabales</taxon>
        <taxon>Fabaceae</taxon>
        <taxon>Papilionoideae</taxon>
        <taxon>50 kb inversion clade</taxon>
        <taxon>genistoids sensu lato</taxon>
        <taxon>core genistoids</taxon>
        <taxon>Crotalarieae</taxon>
        <taxon>Crotalaria</taxon>
    </lineage>
</organism>
<gene>
    <name evidence="1" type="ORF">RIF29_37009</name>
</gene>
<evidence type="ECO:0000313" key="1">
    <source>
        <dbReference type="EMBL" id="KAK7252795.1"/>
    </source>
</evidence>
<name>A0AAN9EBW5_CROPI</name>